<proteinExistence type="inferred from homology"/>
<keyword evidence="3" id="KW-0812">Transmembrane</keyword>
<evidence type="ECO:0000256" key="3">
    <source>
        <dbReference type="ARBA" id="ARBA00022692"/>
    </source>
</evidence>
<accession>A0AB34G877</accession>
<sequence>MAEASFPVTFSAFARSLRAHTAHLIETIGSKIHEGPLLTLTSSDGWRVRVLQALCAAGTIYICNKAARRILQIQSAQKWNWKQEIVLITGGCSGIGEHMVRKFARRGVTVVVLDIAAPRTALPANAHFYQCDVTSPEAIRSCALRIRQDVGHPSILINNAGVGTAKTLLEETDEEIQRTFNVNSVSHFWIVREFLPHMIQQNHGHVVTIASMASFVTIASNVDYSCTKAAVLSFHEGLKQELRHRYDARNIETSIVHPSWVRTPLIEPLVKSGRWKEHTIEVDFVAEAIVAHILKGGAGKSSCQQAMPLHPSSGASQAGSKIA</sequence>
<name>A0AB34G877_9HYPO</name>
<keyword evidence="6" id="KW-0560">Oxidoreductase</keyword>
<evidence type="ECO:0000256" key="2">
    <source>
        <dbReference type="ARBA" id="ARBA00006484"/>
    </source>
</evidence>
<keyword evidence="4" id="KW-0521">NADP</keyword>
<gene>
    <name evidence="14" type="ORF">O9K51_02003</name>
</gene>
<evidence type="ECO:0000256" key="9">
    <source>
        <dbReference type="ARBA" id="ARBA00059620"/>
    </source>
</evidence>
<dbReference type="InterPro" id="IPR036291">
    <property type="entry name" value="NAD(P)-bd_dom_sf"/>
</dbReference>
<evidence type="ECO:0000313" key="15">
    <source>
        <dbReference type="Proteomes" id="UP001163105"/>
    </source>
</evidence>
<dbReference type="CDD" id="cd05339">
    <property type="entry name" value="17beta-HSDXI-like_SDR_c"/>
    <property type="match status" value="1"/>
</dbReference>
<evidence type="ECO:0000313" key="14">
    <source>
        <dbReference type="EMBL" id="KAJ6447228.1"/>
    </source>
</evidence>
<dbReference type="FunFam" id="3.40.50.720:FF:000131">
    <property type="entry name" value="Short-chain dehydrogenase/reductase 3"/>
    <property type="match status" value="1"/>
</dbReference>
<dbReference type="Pfam" id="PF00106">
    <property type="entry name" value="adh_short"/>
    <property type="match status" value="1"/>
</dbReference>
<dbReference type="SUPFAM" id="SSF51735">
    <property type="entry name" value="NAD(P)-binding Rossmann-fold domains"/>
    <property type="match status" value="1"/>
</dbReference>
<keyword evidence="8" id="KW-0472">Membrane</keyword>
<evidence type="ECO:0000256" key="5">
    <source>
        <dbReference type="ARBA" id="ARBA00022989"/>
    </source>
</evidence>
<comment type="caution">
    <text evidence="14">The sequence shown here is derived from an EMBL/GenBank/DDBJ whole genome shotgun (WGS) entry which is preliminary data.</text>
</comment>
<evidence type="ECO:0000256" key="13">
    <source>
        <dbReference type="SAM" id="MobiDB-lite"/>
    </source>
</evidence>
<dbReference type="GO" id="GO:0016020">
    <property type="term" value="C:membrane"/>
    <property type="evidence" value="ECO:0007669"/>
    <property type="project" value="UniProtKB-SubCell"/>
</dbReference>
<dbReference type="Proteomes" id="UP001163105">
    <property type="component" value="Unassembled WGS sequence"/>
</dbReference>
<keyword evidence="7" id="KW-0443">Lipid metabolism</keyword>
<dbReference type="Gene3D" id="3.40.50.720">
    <property type="entry name" value="NAD(P)-binding Rossmann-like Domain"/>
    <property type="match status" value="1"/>
</dbReference>
<evidence type="ECO:0000256" key="6">
    <source>
        <dbReference type="ARBA" id="ARBA00023002"/>
    </source>
</evidence>
<dbReference type="PANTHER" id="PTHR24322">
    <property type="entry name" value="PKSB"/>
    <property type="match status" value="1"/>
</dbReference>
<protein>
    <recommendedName>
        <fullName evidence="10">Short-chain dehydrogenase/reductase 3</fullName>
    </recommendedName>
    <alternativeName>
        <fullName evidence="11">Retinal short-chain dehydrogenase/reductase 1</fullName>
    </alternativeName>
</protein>
<feature type="compositionally biased region" description="Polar residues" evidence="13">
    <location>
        <begin position="313"/>
        <end position="323"/>
    </location>
</feature>
<evidence type="ECO:0000256" key="8">
    <source>
        <dbReference type="ARBA" id="ARBA00023136"/>
    </source>
</evidence>
<evidence type="ECO:0000256" key="4">
    <source>
        <dbReference type="ARBA" id="ARBA00022857"/>
    </source>
</evidence>
<reference evidence="14" key="1">
    <citation type="submission" date="2023-01" db="EMBL/GenBank/DDBJ databases">
        <title>The growth and conidiation of Purpureocillium lavendulum are regulated by nitrogen source and histone H3K14 acetylation.</title>
        <authorList>
            <person name="Tang P."/>
            <person name="Han J."/>
            <person name="Zhang C."/>
            <person name="Tang P."/>
            <person name="Qi F."/>
            <person name="Zhang K."/>
            <person name="Liang L."/>
        </authorList>
    </citation>
    <scope>NUCLEOTIDE SEQUENCE</scope>
    <source>
        <strain evidence="14">YMF1.00683</strain>
    </source>
</reference>
<evidence type="ECO:0000256" key="10">
    <source>
        <dbReference type="ARBA" id="ARBA00068717"/>
    </source>
</evidence>
<organism evidence="14 15">
    <name type="scientific">Purpureocillium lavendulum</name>
    <dbReference type="NCBI Taxonomy" id="1247861"/>
    <lineage>
        <taxon>Eukaryota</taxon>
        <taxon>Fungi</taxon>
        <taxon>Dikarya</taxon>
        <taxon>Ascomycota</taxon>
        <taxon>Pezizomycotina</taxon>
        <taxon>Sordariomycetes</taxon>
        <taxon>Hypocreomycetidae</taxon>
        <taxon>Hypocreales</taxon>
        <taxon>Ophiocordycipitaceae</taxon>
        <taxon>Purpureocillium</taxon>
    </lineage>
</organism>
<feature type="region of interest" description="Disordered" evidence="13">
    <location>
        <begin position="304"/>
        <end position="323"/>
    </location>
</feature>
<dbReference type="AlphaFoldDB" id="A0AB34G877"/>
<dbReference type="PRINTS" id="PR00081">
    <property type="entry name" value="GDHRDH"/>
</dbReference>
<evidence type="ECO:0000256" key="11">
    <source>
        <dbReference type="ARBA" id="ARBA00082544"/>
    </source>
</evidence>
<comment type="similarity">
    <text evidence="2 12">Belongs to the short-chain dehydrogenases/reductases (SDR) family.</text>
</comment>
<evidence type="ECO:0000256" key="7">
    <source>
        <dbReference type="ARBA" id="ARBA00023098"/>
    </source>
</evidence>
<comment type="function">
    <text evidence="9">Catalyzes the reduction of all-trans-retinal to all-trans-retinol in the presence of NADPH.</text>
</comment>
<comment type="subcellular location">
    <subcellularLocation>
        <location evidence="1">Membrane</location>
        <topology evidence="1">Multi-pass membrane protein</topology>
    </subcellularLocation>
</comment>
<evidence type="ECO:0000256" key="12">
    <source>
        <dbReference type="RuleBase" id="RU000363"/>
    </source>
</evidence>
<dbReference type="PRINTS" id="PR00080">
    <property type="entry name" value="SDRFAMILY"/>
</dbReference>
<dbReference type="InterPro" id="IPR002347">
    <property type="entry name" value="SDR_fam"/>
</dbReference>
<dbReference type="GO" id="GO:0052650">
    <property type="term" value="F:all-trans-retinol dehydrogenase (NADP+) activity"/>
    <property type="evidence" value="ECO:0007669"/>
    <property type="project" value="UniProtKB-ARBA"/>
</dbReference>
<evidence type="ECO:0000256" key="1">
    <source>
        <dbReference type="ARBA" id="ARBA00004141"/>
    </source>
</evidence>
<keyword evidence="15" id="KW-1185">Reference proteome</keyword>
<keyword evidence="5" id="KW-1133">Transmembrane helix</keyword>
<dbReference type="EMBL" id="JAQHRD010000001">
    <property type="protein sequence ID" value="KAJ6447228.1"/>
    <property type="molecule type" value="Genomic_DNA"/>
</dbReference>
<dbReference type="PANTHER" id="PTHR24322:SF736">
    <property type="entry name" value="RETINOL DEHYDROGENASE 10"/>
    <property type="match status" value="1"/>
</dbReference>